<protein>
    <recommendedName>
        <fullName evidence="3">Ashwin</fullName>
    </recommendedName>
</protein>
<dbReference type="InParanoid" id="K1QL32"/>
<gene>
    <name evidence="6" type="ORF">CGI_10021106</name>
</gene>
<comment type="similarity">
    <text evidence="2">Belongs to the ashwin family.</text>
</comment>
<dbReference type="GO" id="GO:0005634">
    <property type="term" value="C:nucleus"/>
    <property type="evidence" value="ECO:0007669"/>
    <property type="project" value="UniProtKB-SubCell"/>
</dbReference>
<feature type="compositionally biased region" description="Polar residues" evidence="5">
    <location>
        <begin position="184"/>
        <end position="224"/>
    </location>
</feature>
<evidence type="ECO:0000256" key="2">
    <source>
        <dbReference type="ARBA" id="ARBA00007855"/>
    </source>
</evidence>
<dbReference type="AlphaFoldDB" id="K1QL32"/>
<reference evidence="6" key="1">
    <citation type="journal article" date="2012" name="Nature">
        <title>The oyster genome reveals stress adaptation and complexity of shell formation.</title>
        <authorList>
            <person name="Zhang G."/>
            <person name="Fang X."/>
            <person name="Guo X."/>
            <person name="Li L."/>
            <person name="Luo R."/>
            <person name="Xu F."/>
            <person name="Yang P."/>
            <person name="Zhang L."/>
            <person name="Wang X."/>
            <person name="Qi H."/>
            <person name="Xiong Z."/>
            <person name="Que H."/>
            <person name="Xie Y."/>
            <person name="Holland P.W."/>
            <person name="Paps J."/>
            <person name="Zhu Y."/>
            <person name="Wu F."/>
            <person name="Chen Y."/>
            <person name="Wang J."/>
            <person name="Peng C."/>
            <person name="Meng J."/>
            <person name="Yang L."/>
            <person name="Liu J."/>
            <person name="Wen B."/>
            <person name="Zhang N."/>
            <person name="Huang Z."/>
            <person name="Zhu Q."/>
            <person name="Feng Y."/>
            <person name="Mount A."/>
            <person name="Hedgecock D."/>
            <person name="Xu Z."/>
            <person name="Liu Y."/>
            <person name="Domazet-Loso T."/>
            <person name="Du Y."/>
            <person name="Sun X."/>
            <person name="Zhang S."/>
            <person name="Liu B."/>
            <person name="Cheng P."/>
            <person name="Jiang X."/>
            <person name="Li J."/>
            <person name="Fan D."/>
            <person name="Wang W."/>
            <person name="Fu W."/>
            <person name="Wang T."/>
            <person name="Wang B."/>
            <person name="Zhang J."/>
            <person name="Peng Z."/>
            <person name="Li Y."/>
            <person name="Li N."/>
            <person name="Wang J."/>
            <person name="Chen M."/>
            <person name="He Y."/>
            <person name="Tan F."/>
            <person name="Song X."/>
            <person name="Zheng Q."/>
            <person name="Huang R."/>
            <person name="Yang H."/>
            <person name="Du X."/>
            <person name="Chen L."/>
            <person name="Yang M."/>
            <person name="Gaffney P.M."/>
            <person name="Wang S."/>
            <person name="Luo L."/>
            <person name="She Z."/>
            <person name="Ming Y."/>
            <person name="Huang W."/>
            <person name="Zhang S."/>
            <person name="Huang B."/>
            <person name="Zhang Y."/>
            <person name="Qu T."/>
            <person name="Ni P."/>
            <person name="Miao G."/>
            <person name="Wang J."/>
            <person name="Wang Q."/>
            <person name="Steinberg C.E."/>
            <person name="Wang H."/>
            <person name="Li N."/>
            <person name="Qian L."/>
            <person name="Zhang G."/>
            <person name="Li Y."/>
            <person name="Yang H."/>
            <person name="Liu X."/>
            <person name="Wang J."/>
            <person name="Yin Y."/>
            <person name="Wang J."/>
        </authorList>
    </citation>
    <scope>NUCLEOTIDE SEQUENCE [LARGE SCALE GENOMIC DNA]</scope>
    <source>
        <strain evidence="6">05x7-T-G4-1.051#20</strain>
    </source>
</reference>
<feature type="compositionally biased region" description="Polar residues" evidence="5">
    <location>
        <begin position="140"/>
        <end position="156"/>
    </location>
</feature>
<dbReference type="GO" id="GO:0072669">
    <property type="term" value="C:tRNA-splicing ligase complex"/>
    <property type="evidence" value="ECO:0007669"/>
    <property type="project" value="InterPro"/>
</dbReference>
<dbReference type="Pfam" id="PF15323">
    <property type="entry name" value="Ashwin"/>
    <property type="match status" value="1"/>
</dbReference>
<feature type="compositionally biased region" description="Polar residues" evidence="5">
    <location>
        <begin position="103"/>
        <end position="118"/>
    </location>
</feature>
<comment type="subcellular location">
    <subcellularLocation>
        <location evidence="1">Nucleus</location>
    </subcellularLocation>
</comment>
<evidence type="ECO:0000256" key="1">
    <source>
        <dbReference type="ARBA" id="ARBA00004123"/>
    </source>
</evidence>
<dbReference type="EMBL" id="JH815973">
    <property type="protein sequence ID" value="EKC34543.1"/>
    <property type="molecule type" value="Genomic_DNA"/>
</dbReference>
<organism evidence="6">
    <name type="scientific">Magallana gigas</name>
    <name type="common">Pacific oyster</name>
    <name type="synonym">Crassostrea gigas</name>
    <dbReference type="NCBI Taxonomy" id="29159"/>
    <lineage>
        <taxon>Eukaryota</taxon>
        <taxon>Metazoa</taxon>
        <taxon>Spiralia</taxon>
        <taxon>Lophotrochozoa</taxon>
        <taxon>Mollusca</taxon>
        <taxon>Bivalvia</taxon>
        <taxon>Autobranchia</taxon>
        <taxon>Pteriomorphia</taxon>
        <taxon>Ostreida</taxon>
        <taxon>Ostreoidea</taxon>
        <taxon>Ostreidae</taxon>
        <taxon>Magallana</taxon>
    </lineage>
</organism>
<keyword evidence="4" id="KW-0539">Nucleus</keyword>
<feature type="compositionally biased region" description="Basic and acidic residues" evidence="5">
    <location>
        <begin position="71"/>
        <end position="86"/>
    </location>
</feature>
<feature type="compositionally biased region" description="Basic and acidic residues" evidence="5">
    <location>
        <begin position="171"/>
        <end position="183"/>
    </location>
</feature>
<dbReference type="GO" id="GO:0048598">
    <property type="term" value="P:embryonic morphogenesis"/>
    <property type="evidence" value="ECO:0007669"/>
    <property type="project" value="InterPro"/>
</dbReference>
<dbReference type="HOGENOM" id="CLU_104242_0_0_1"/>
<evidence type="ECO:0000256" key="3">
    <source>
        <dbReference type="ARBA" id="ARBA00015134"/>
    </source>
</evidence>
<dbReference type="PANTHER" id="PTHR28359">
    <property type="entry name" value="ASHWIN"/>
    <property type="match status" value="1"/>
</dbReference>
<accession>K1QL32</accession>
<dbReference type="InterPro" id="IPR024887">
    <property type="entry name" value="Ashwin"/>
</dbReference>
<name>K1QL32_MAGGI</name>
<sequence>MERVESNADTAKDNHDWLYPELMSQDKLVKILRQRYIRRTDLEQLQKDELVDLYYKYIIPLPQRTYRKNRRGQEMTRRQAAMEKKKGTSFQGEESSDRKRTRNSGPESRFLTSYNLPSSGERIKPPPSCIDFGKKKIKLSSGSATSTENKSSTNTAVGKVTLKRNSASSGIDHKSEFSKESGHDNMSVSPKKTIKLNNKLSVSASQTDTNSSKMGECTPVNSSETSEHQPMAKPVEPKLPIQREYNVQDHFPFLDIFDYAYNELM</sequence>
<evidence type="ECO:0000313" key="6">
    <source>
        <dbReference type="EMBL" id="EKC34543.1"/>
    </source>
</evidence>
<proteinExistence type="inferred from homology"/>
<dbReference type="PANTHER" id="PTHR28359:SF1">
    <property type="entry name" value="ASHWIN"/>
    <property type="match status" value="1"/>
</dbReference>
<feature type="region of interest" description="Disordered" evidence="5">
    <location>
        <begin position="68"/>
        <end position="232"/>
    </location>
</feature>
<evidence type="ECO:0000256" key="4">
    <source>
        <dbReference type="ARBA" id="ARBA00023242"/>
    </source>
</evidence>
<evidence type="ECO:0000256" key="5">
    <source>
        <dbReference type="SAM" id="MobiDB-lite"/>
    </source>
</evidence>